<reference evidence="1" key="1">
    <citation type="journal article" date="2014" name="Front. Microbiol.">
        <title>High frequency of phylogenetically diverse reductive dehalogenase-homologous genes in deep subseafloor sedimentary metagenomes.</title>
        <authorList>
            <person name="Kawai M."/>
            <person name="Futagami T."/>
            <person name="Toyoda A."/>
            <person name="Takaki Y."/>
            <person name="Nishi S."/>
            <person name="Hori S."/>
            <person name="Arai W."/>
            <person name="Tsubouchi T."/>
            <person name="Morono Y."/>
            <person name="Uchiyama I."/>
            <person name="Ito T."/>
            <person name="Fujiyama A."/>
            <person name="Inagaki F."/>
            <person name="Takami H."/>
        </authorList>
    </citation>
    <scope>NUCLEOTIDE SEQUENCE</scope>
    <source>
        <strain evidence="1">Expedition CK06-06</strain>
    </source>
</reference>
<gene>
    <name evidence="1" type="ORF">S12H4_02879</name>
</gene>
<dbReference type="Gene3D" id="3.40.50.300">
    <property type="entry name" value="P-loop containing nucleotide triphosphate hydrolases"/>
    <property type="match status" value="1"/>
</dbReference>
<evidence type="ECO:0008006" key="2">
    <source>
        <dbReference type="Google" id="ProtNLM"/>
    </source>
</evidence>
<organism evidence="1">
    <name type="scientific">marine sediment metagenome</name>
    <dbReference type="NCBI Taxonomy" id="412755"/>
    <lineage>
        <taxon>unclassified sequences</taxon>
        <taxon>metagenomes</taxon>
        <taxon>ecological metagenomes</taxon>
    </lineage>
</organism>
<name>X1S0F6_9ZZZZ</name>
<proteinExistence type="predicted"/>
<comment type="caution">
    <text evidence="1">The sequence shown here is derived from an EMBL/GenBank/DDBJ whole genome shotgun (WGS) entry which is preliminary data.</text>
</comment>
<evidence type="ECO:0000313" key="1">
    <source>
        <dbReference type="EMBL" id="GAI68940.1"/>
    </source>
</evidence>
<protein>
    <recommendedName>
        <fullName evidence="2">Oligopeptide/dipeptide ABC transporter C-terminal domain-containing protein</fullName>
    </recommendedName>
</protein>
<dbReference type="AlphaFoldDB" id="X1S0F6"/>
<feature type="non-terminal residue" evidence="1">
    <location>
        <position position="1"/>
    </location>
</feature>
<dbReference type="InterPro" id="IPR027417">
    <property type="entry name" value="P-loop_NTPase"/>
</dbReference>
<sequence length="42" mass="4861">IAEICDEVLVMYLGKVVEHANTDEIFHNPLHPLYDRTSKVYS</sequence>
<dbReference type="EMBL" id="BARW01000754">
    <property type="protein sequence ID" value="GAI68940.1"/>
    <property type="molecule type" value="Genomic_DNA"/>
</dbReference>
<accession>X1S0F6</accession>